<dbReference type="Proteomes" id="UP000053766">
    <property type="component" value="Unassembled WGS sequence"/>
</dbReference>
<dbReference type="GO" id="GO:0000146">
    <property type="term" value="F:microfilament motor activity"/>
    <property type="evidence" value="ECO:0007669"/>
    <property type="project" value="TreeGrafter"/>
</dbReference>
<evidence type="ECO:0000256" key="2">
    <source>
        <dbReference type="ARBA" id="ARBA00022840"/>
    </source>
</evidence>
<dbReference type="InterPro" id="IPR001609">
    <property type="entry name" value="Myosin_head_motor_dom-like"/>
</dbReference>
<dbReference type="InterPro" id="IPR027417">
    <property type="entry name" value="P-loop_NTPase"/>
</dbReference>
<dbReference type="GO" id="GO:0016459">
    <property type="term" value="C:myosin complex"/>
    <property type="evidence" value="ECO:0007669"/>
    <property type="project" value="UniProtKB-KW"/>
</dbReference>
<organism evidence="8 9">
    <name type="scientific">Dictyocaulus viviparus</name>
    <name type="common">Bovine lungworm</name>
    <dbReference type="NCBI Taxonomy" id="29172"/>
    <lineage>
        <taxon>Eukaryota</taxon>
        <taxon>Metazoa</taxon>
        <taxon>Ecdysozoa</taxon>
        <taxon>Nematoda</taxon>
        <taxon>Chromadorea</taxon>
        <taxon>Rhabditida</taxon>
        <taxon>Rhabditina</taxon>
        <taxon>Rhabditomorpha</taxon>
        <taxon>Strongyloidea</taxon>
        <taxon>Metastrongylidae</taxon>
        <taxon>Dictyocaulus</taxon>
    </lineage>
</organism>
<dbReference type="GO" id="GO:0005524">
    <property type="term" value="F:ATP binding"/>
    <property type="evidence" value="ECO:0007669"/>
    <property type="project" value="UniProtKB-UniRule"/>
</dbReference>
<protein>
    <submittedName>
        <fullName evidence="8">Myosin head</fullName>
    </submittedName>
</protein>
<evidence type="ECO:0000256" key="3">
    <source>
        <dbReference type="ARBA" id="ARBA00023123"/>
    </source>
</evidence>
<dbReference type="GO" id="GO:0005902">
    <property type="term" value="C:microvillus"/>
    <property type="evidence" value="ECO:0007669"/>
    <property type="project" value="TreeGrafter"/>
</dbReference>
<keyword evidence="3 6" id="KW-0518">Myosin</keyword>
<dbReference type="GO" id="GO:0007015">
    <property type="term" value="P:actin filament organization"/>
    <property type="evidence" value="ECO:0007669"/>
    <property type="project" value="TreeGrafter"/>
</dbReference>
<dbReference type="OrthoDB" id="6108017at2759"/>
<feature type="domain" description="Myosin motor" evidence="7">
    <location>
        <begin position="1"/>
        <end position="291"/>
    </location>
</feature>
<feature type="binding site" evidence="6">
    <location>
        <begin position="84"/>
        <end position="91"/>
    </location>
    <ligand>
        <name>ATP</name>
        <dbReference type="ChEBI" id="CHEBI:30616"/>
    </ligand>
</feature>
<evidence type="ECO:0000256" key="6">
    <source>
        <dbReference type="PROSITE-ProRule" id="PRU00782"/>
    </source>
</evidence>
<reference evidence="9" key="2">
    <citation type="journal article" date="2016" name="Sci. Rep.">
        <title>Dictyocaulus viviparus genome, variome and transcriptome elucidate lungworm biology and support future intervention.</title>
        <authorList>
            <person name="McNulty S.N."/>
            <person name="Strube C."/>
            <person name="Rosa B.A."/>
            <person name="Martin J.C."/>
            <person name="Tyagi R."/>
            <person name="Choi Y.J."/>
            <person name="Wang Q."/>
            <person name="Hallsworth Pepin K."/>
            <person name="Zhang X."/>
            <person name="Ozersky P."/>
            <person name="Wilson R.K."/>
            <person name="Sternberg P.W."/>
            <person name="Gasser R.B."/>
            <person name="Mitreva M."/>
        </authorList>
    </citation>
    <scope>NUCLEOTIDE SEQUENCE [LARGE SCALE GENOMIC DNA]</scope>
    <source>
        <strain evidence="9">HannoverDv2000</strain>
    </source>
</reference>
<evidence type="ECO:0000256" key="1">
    <source>
        <dbReference type="ARBA" id="ARBA00022741"/>
    </source>
</evidence>
<comment type="similarity">
    <text evidence="6">Belongs to the TRAFAC class myosin-kinesin ATPase superfamily. Myosin family.</text>
</comment>
<dbReference type="SUPFAM" id="SSF52540">
    <property type="entry name" value="P-loop containing nucleoside triphosphate hydrolases"/>
    <property type="match status" value="1"/>
</dbReference>
<dbReference type="PROSITE" id="PS51456">
    <property type="entry name" value="MYOSIN_MOTOR"/>
    <property type="match status" value="1"/>
</dbReference>
<dbReference type="InterPro" id="IPR036961">
    <property type="entry name" value="Kinesin_motor_dom_sf"/>
</dbReference>
<dbReference type="SMART" id="SM00242">
    <property type="entry name" value="MYSc"/>
    <property type="match status" value="1"/>
</dbReference>
<keyword evidence="5 6" id="KW-0009">Actin-binding</keyword>
<keyword evidence="4 6" id="KW-0505">Motor protein</keyword>
<dbReference type="Pfam" id="PF00063">
    <property type="entry name" value="Myosin_head"/>
    <property type="match status" value="1"/>
</dbReference>
<dbReference type="EMBL" id="KN716208">
    <property type="protein sequence ID" value="KJH50369.1"/>
    <property type="molecule type" value="Genomic_DNA"/>
</dbReference>
<dbReference type="PANTHER" id="PTHR13140">
    <property type="entry name" value="MYOSIN"/>
    <property type="match status" value="1"/>
</dbReference>
<dbReference type="STRING" id="29172.A0A0D8Y2X4"/>
<proteinExistence type="inferred from homology"/>
<dbReference type="GO" id="GO:0005886">
    <property type="term" value="C:plasma membrane"/>
    <property type="evidence" value="ECO:0007669"/>
    <property type="project" value="TreeGrafter"/>
</dbReference>
<sequence>MMRVIKCQLKLFLRFSKNRIYTYIGEVLIAVNPYRNLPIYEKDTVEKYKGREIYERPPHVFAIADSAYRAMKRYGRDSCIVISGESGAGKTETSKIIMRYLAAITNQQQQKELERLAPVRLFTDNEQAVGFKRMSARSYHHYGATVPSSGSFVSIIASFNGLMDGFVAILSGNERIYPNDMVKSVLLRSNCILESLGCAKTNRNDNSSRFGKYMHINFNFNGDPIGGNITNYLLEKSRVVRQQRGERNFHVFYHLLRGFDSNRLQQLRLKSDPKQYYYLNQGDSDKVSEFC</sequence>
<name>A0A0D8Y2X4_DICVI</name>
<keyword evidence="2 6" id="KW-0067">ATP-binding</keyword>
<dbReference type="AlphaFoldDB" id="A0A0D8Y2X4"/>
<keyword evidence="1 6" id="KW-0547">Nucleotide-binding</keyword>
<evidence type="ECO:0000259" key="7">
    <source>
        <dbReference type="PROSITE" id="PS51456"/>
    </source>
</evidence>
<keyword evidence="9" id="KW-1185">Reference proteome</keyword>
<evidence type="ECO:0000256" key="5">
    <source>
        <dbReference type="ARBA" id="ARBA00023203"/>
    </source>
</evidence>
<dbReference type="PANTHER" id="PTHR13140:SF713">
    <property type="entry name" value="UNCONVENTIONAL MYOSIN ID"/>
    <property type="match status" value="1"/>
</dbReference>
<dbReference type="PRINTS" id="PR00193">
    <property type="entry name" value="MYOSINHEAVY"/>
</dbReference>
<reference evidence="8 9" key="1">
    <citation type="submission" date="2013-11" db="EMBL/GenBank/DDBJ databases">
        <title>Draft genome of the bovine lungworm Dictyocaulus viviparus.</title>
        <authorList>
            <person name="Mitreva M."/>
        </authorList>
    </citation>
    <scope>NUCLEOTIDE SEQUENCE [LARGE SCALE GENOMIC DNA]</scope>
    <source>
        <strain evidence="8 9">HannoverDv2000</strain>
    </source>
</reference>
<evidence type="ECO:0000313" key="9">
    <source>
        <dbReference type="Proteomes" id="UP000053766"/>
    </source>
</evidence>
<evidence type="ECO:0000256" key="4">
    <source>
        <dbReference type="ARBA" id="ARBA00023175"/>
    </source>
</evidence>
<dbReference type="Gene3D" id="3.40.850.10">
    <property type="entry name" value="Kinesin motor domain"/>
    <property type="match status" value="2"/>
</dbReference>
<dbReference type="GO" id="GO:0005737">
    <property type="term" value="C:cytoplasm"/>
    <property type="evidence" value="ECO:0007669"/>
    <property type="project" value="TreeGrafter"/>
</dbReference>
<dbReference type="GO" id="GO:0030048">
    <property type="term" value="P:actin filament-based movement"/>
    <property type="evidence" value="ECO:0007669"/>
    <property type="project" value="TreeGrafter"/>
</dbReference>
<dbReference type="GO" id="GO:0051015">
    <property type="term" value="F:actin filament binding"/>
    <property type="evidence" value="ECO:0007669"/>
    <property type="project" value="TreeGrafter"/>
</dbReference>
<accession>A0A0D8Y2X4</accession>
<comment type="caution">
    <text evidence="6">Lacks conserved residue(s) required for the propagation of feature annotation.</text>
</comment>
<gene>
    <name evidence="8" type="ORF">DICVIV_03498</name>
</gene>
<evidence type="ECO:0000313" key="8">
    <source>
        <dbReference type="EMBL" id="KJH50369.1"/>
    </source>
</evidence>
<dbReference type="GO" id="GO:0006897">
    <property type="term" value="P:endocytosis"/>
    <property type="evidence" value="ECO:0007669"/>
    <property type="project" value="TreeGrafter"/>
</dbReference>